<organism evidence="1 2">
    <name type="scientific">Coemansia biformis</name>
    <dbReference type="NCBI Taxonomy" id="1286918"/>
    <lineage>
        <taxon>Eukaryota</taxon>
        <taxon>Fungi</taxon>
        <taxon>Fungi incertae sedis</taxon>
        <taxon>Zoopagomycota</taxon>
        <taxon>Kickxellomycotina</taxon>
        <taxon>Kickxellomycetes</taxon>
        <taxon>Kickxellales</taxon>
        <taxon>Kickxellaceae</taxon>
        <taxon>Coemansia</taxon>
    </lineage>
</organism>
<proteinExistence type="predicted"/>
<keyword evidence="2" id="KW-1185">Reference proteome</keyword>
<evidence type="ECO:0008006" key="3">
    <source>
        <dbReference type="Google" id="ProtNLM"/>
    </source>
</evidence>
<dbReference type="EMBL" id="JANBOI010004249">
    <property type="protein sequence ID" value="KAJ1717904.1"/>
    <property type="molecule type" value="Genomic_DNA"/>
</dbReference>
<dbReference type="OrthoDB" id="5593278at2759"/>
<dbReference type="Gene3D" id="3.30.230.90">
    <property type="match status" value="1"/>
</dbReference>
<name>A0A9W7XST2_9FUNG</name>
<evidence type="ECO:0000313" key="2">
    <source>
        <dbReference type="Proteomes" id="UP001143981"/>
    </source>
</evidence>
<sequence length="170" mass="17325">MAAENQPPVFPISVQLGAAAVNGVHTDVAVLGFSNCVVVLVTQLASIGSLVRTTVSRLSGGAGCAGGAEHALDELSAAVDIPVDVKFLLGNPAAAAAASSLYQILAIDIAQRKRRQSPQDARPVILGVALDLPRAYKLPSAADDGDAPGMDAYAPVLGALATLVDECRVW</sequence>
<accession>A0A9W7XST2</accession>
<protein>
    <recommendedName>
        <fullName evidence="3">Proteasome assembly chaperone 3</fullName>
    </recommendedName>
</protein>
<evidence type="ECO:0000313" key="1">
    <source>
        <dbReference type="EMBL" id="KAJ1717904.1"/>
    </source>
</evidence>
<reference evidence="1" key="1">
    <citation type="submission" date="2022-07" db="EMBL/GenBank/DDBJ databases">
        <title>Phylogenomic reconstructions and comparative analyses of Kickxellomycotina fungi.</title>
        <authorList>
            <person name="Reynolds N.K."/>
            <person name="Stajich J.E."/>
            <person name="Barry K."/>
            <person name="Grigoriev I.V."/>
            <person name="Crous P."/>
            <person name="Smith M.E."/>
        </authorList>
    </citation>
    <scope>NUCLEOTIDE SEQUENCE</scope>
    <source>
        <strain evidence="1">BCRC 34381</strain>
    </source>
</reference>
<comment type="caution">
    <text evidence="1">The sequence shown here is derived from an EMBL/GenBank/DDBJ whole genome shotgun (WGS) entry which is preliminary data.</text>
</comment>
<dbReference type="InterPro" id="IPR053720">
    <property type="entry name" value="Psm_Assembly_Chaperone"/>
</dbReference>
<gene>
    <name evidence="1" type="ORF">LPJ61_007061</name>
</gene>
<dbReference type="Proteomes" id="UP001143981">
    <property type="component" value="Unassembled WGS sequence"/>
</dbReference>
<dbReference type="AlphaFoldDB" id="A0A9W7XST2"/>